<dbReference type="Pfam" id="PF13960">
    <property type="entry name" value="DUF4218"/>
    <property type="match status" value="1"/>
</dbReference>
<comment type="caution">
    <text evidence="2">The sequence shown here is derived from an EMBL/GenBank/DDBJ whole genome shotgun (WGS) entry which is preliminary data.</text>
</comment>
<evidence type="ECO:0000313" key="2">
    <source>
        <dbReference type="EMBL" id="KAL0286798.1"/>
    </source>
</evidence>
<name>A0AAW2IYA5_9LAMI</name>
<sequence length="134" mass="15892">MIVMQKLIPIAFHEMRPEPLWSMLTEVSILFQIQCSTMLDVNKDQELEGSVMTILCNLKKIFPPIFFDSMEHLIVHLPYEAHVGGLVQYRWMYQFERSFLNELYEHHHSEDPGIELLVAIEFKNWFKHRVSSAL</sequence>
<gene>
    <name evidence="2" type="ORF">Sangu_2719500</name>
</gene>
<dbReference type="AlphaFoldDB" id="A0AAW2IYA5"/>
<reference evidence="2" key="2">
    <citation type="journal article" date="2024" name="Plant">
        <title>Genomic evolution and insights into agronomic trait innovations of Sesamum species.</title>
        <authorList>
            <person name="Miao H."/>
            <person name="Wang L."/>
            <person name="Qu L."/>
            <person name="Liu H."/>
            <person name="Sun Y."/>
            <person name="Le M."/>
            <person name="Wang Q."/>
            <person name="Wei S."/>
            <person name="Zheng Y."/>
            <person name="Lin W."/>
            <person name="Duan Y."/>
            <person name="Cao H."/>
            <person name="Xiong S."/>
            <person name="Wang X."/>
            <person name="Wei L."/>
            <person name="Li C."/>
            <person name="Ma Q."/>
            <person name="Ju M."/>
            <person name="Zhao R."/>
            <person name="Li G."/>
            <person name="Mu C."/>
            <person name="Tian Q."/>
            <person name="Mei H."/>
            <person name="Zhang T."/>
            <person name="Gao T."/>
            <person name="Zhang H."/>
        </authorList>
    </citation>
    <scope>NUCLEOTIDE SEQUENCE</scope>
    <source>
        <strain evidence="2">G01</strain>
    </source>
</reference>
<reference evidence="2" key="1">
    <citation type="submission" date="2020-06" db="EMBL/GenBank/DDBJ databases">
        <authorList>
            <person name="Li T."/>
            <person name="Hu X."/>
            <person name="Zhang T."/>
            <person name="Song X."/>
            <person name="Zhang H."/>
            <person name="Dai N."/>
            <person name="Sheng W."/>
            <person name="Hou X."/>
            <person name="Wei L."/>
        </authorList>
    </citation>
    <scope>NUCLEOTIDE SEQUENCE</scope>
    <source>
        <strain evidence="2">G01</strain>
        <tissue evidence="2">Leaf</tissue>
    </source>
</reference>
<proteinExistence type="predicted"/>
<dbReference type="PANTHER" id="PTHR48258:SF4">
    <property type="entry name" value="DUF4216 DOMAIN-CONTAINING PROTEIN"/>
    <property type="match status" value="1"/>
</dbReference>
<dbReference type="PANTHER" id="PTHR48258">
    <property type="entry name" value="DUF4218 DOMAIN-CONTAINING PROTEIN-RELATED"/>
    <property type="match status" value="1"/>
</dbReference>
<organism evidence="2">
    <name type="scientific">Sesamum angustifolium</name>
    <dbReference type="NCBI Taxonomy" id="2727405"/>
    <lineage>
        <taxon>Eukaryota</taxon>
        <taxon>Viridiplantae</taxon>
        <taxon>Streptophyta</taxon>
        <taxon>Embryophyta</taxon>
        <taxon>Tracheophyta</taxon>
        <taxon>Spermatophyta</taxon>
        <taxon>Magnoliopsida</taxon>
        <taxon>eudicotyledons</taxon>
        <taxon>Gunneridae</taxon>
        <taxon>Pentapetalae</taxon>
        <taxon>asterids</taxon>
        <taxon>lamiids</taxon>
        <taxon>Lamiales</taxon>
        <taxon>Pedaliaceae</taxon>
        <taxon>Sesamum</taxon>
    </lineage>
</organism>
<evidence type="ECO:0000259" key="1">
    <source>
        <dbReference type="Pfam" id="PF13960"/>
    </source>
</evidence>
<dbReference type="InterPro" id="IPR025452">
    <property type="entry name" value="DUF4218"/>
</dbReference>
<protein>
    <recommendedName>
        <fullName evidence="1">DUF4218 domain-containing protein</fullName>
    </recommendedName>
</protein>
<accession>A0AAW2IYA5</accession>
<dbReference type="EMBL" id="JACGWK010001516">
    <property type="protein sequence ID" value="KAL0286798.1"/>
    <property type="molecule type" value="Genomic_DNA"/>
</dbReference>
<feature type="domain" description="DUF4218" evidence="1">
    <location>
        <begin position="35"/>
        <end position="99"/>
    </location>
</feature>